<dbReference type="AlphaFoldDB" id="A0A6H9XTE4"/>
<dbReference type="RefSeq" id="WP_112767172.1">
    <property type="nucleotide sequence ID" value="NZ_CAUOYC010000002.1"/>
</dbReference>
<gene>
    <name evidence="1" type="ORF">NCTC10254_01157</name>
</gene>
<evidence type="ECO:0000313" key="2">
    <source>
        <dbReference type="Proteomes" id="UP000249886"/>
    </source>
</evidence>
<reference evidence="1 2" key="1">
    <citation type="submission" date="2018-06" db="EMBL/GenBank/DDBJ databases">
        <authorList>
            <consortium name="Pathogen Informatics"/>
            <person name="Doyle S."/>
        </authorList>
    </citation>
    <scope>NUCLEOTIDE SEQUENCE [LARGE SCALE GENOMIC DNA]</scope>
    <source>
        <strain evidence="1 2">NCTC10254</strain>
    </source>
</reference>
<protein>
    <submittedName>
        <fullName evidence="1">Uncharacterized protein</fullName>
    </submittedName>
</protein>
<organism evidence="1 2">
    <name type="scientific">Corynebacterium matruchotii</name>
    <dbReference type="NCBI Taxonomy" id="43768"/>
    <lineage>
        <taxon>Bacteria</taxon>
        <taxon>Bacillati</taxon>
        <taxon>Actinomycetota</taxon>
        <taxon>Actinomycetes</taxon>
        <taxon>Mycobacteriales</taxon>
        <taxon>Corynebacteriaceae</taxon>
        <taxon>Corynebacterium</taxon>
    </lineage>
</organism>
<dbReference type="Proteomes" id="UP000249886">
    <property type="component" value="Unassembled WGS sequence"/>
</dbReference>
<dbReference type="EMBL" id="UARK01000004">
    <property type="protein sequence ID" value="SPW28131.1"/>
    <property type="molecule type" value="Genomic_DNA"/>
</dbReference>
<sequence length="152" mass="18306">MISVSDFYDYAYNEFRDELWITHESWFFDNDVYIKAGIWTYYGAHYEFYITDATIDLIHTHDRTILEEWDVDPRIERPFYWSDHCIQFVTDDTSMDEPYAAEIRITGSKFFVVPHYYSFEKPQSGPRGFPKPGMTADEIERTTRFQELIFNN</sequence>
<name>A0A6H9XTE4_9CORY</name>
<accession>A0A6H9XTE4</accession>
<proteinExistence type="predicted"/>
<comment type="caution">
    <text evidence="1">The sequence shown here is derived from an EMBL/GenBank/DDBJ whole genome shotgun (WGS) entry which is preliminary data.</text>
</comment>
<evidence type="ECO:0000313" key="1">
    <source>
        <dbReference type="EMBL" id="SPW28131.1"/>
    </source>
</evidence>